<protein>
    <submittedName>
        <fullName evidence="1">Uncharacterized protein</fullName>
    </submittedName>
</protein>
<sequence>MRQISLDDSLSQLLRHAHPPPHSPGLVCHWRSDEGAGMWTDRWGHQGQAKVGVLYRCRTSVLTMASLGRLNICGQKILVVGRSGHRFRSRVSF</sequence>
<accession>A0A5B7FUJ2</accession>
<comment type="caution">
    <text evidence="1">The sequence shown here is derived from an EMBL/GenBank/DDBJ whole genome shotgun (WGS) entry which is preliminary data.</text>
</comment>
<proteinExistence type="predicted"/>
<dbReference type="AlphaFoldDB" id="A0A5B7FUJ2"/>
<reference evidence="1 2" key="1">
    <citation type="submission" date="2019-05" db="EMBL/GenBank/DDBJ databases">
        <title>Another draft genome of Portunus trituberculatus and its Hox gene families provides insights of decapod evolution.</title>
        <authorList>
            <person name="Jeong J.-H."/>
            <person name="Song I."/>
            <person name="Kim S."/>
            <person name="Choi T."/>
            <person name="Kim D."/>
            <person name="Ryu S."/>
            <person name="Kim W."/>
        </authorList>
    </citation>
    <scope>NUCLEOTIDE SEQUENCE [LARGE SCALE GENOMIC DNA]</scope>
    <source>
        <tissue evidence="1">Muscle</tissue>
    </source>
</reference>
<dbReference type="EMBL" id="VSRR010008354">
    <property type="protein sequence ID" value="MPC48568.1"/>
    <property type="molecule type" value="Genomic_DNA"/>
</dbReference>
<keyword evidence="2" id="KW-1185">Reference proteome</keyword>
<evidence type="ECO:0000313" key="2">
    <source>
        <dbReference type="Proteomes" id="UP000324222"/>
    </source>
</evidence>
<gene>
    <name evidence="1" type="ORF">E2C01_042344</name>
</gene>
<dbReference type="Proteomes" id="UP000324222">
    <property type="component" value="Unassembled WGS sequence"/>
</dbReference>
<name>A0A5B7FUJ2_PORTR</name>
<evidence type="ECO:0000313" key="1">
    <source>
        <dbReference type="EMBL" id="MPC48568.1"/>
    </source>
</evidence>
<organism evidence="1 2">
    <name type="scientific">Portunus trituberculatus</name>
    <name type="common">Swimming crab</name>
    <name type="synonym">Neptunus trituberculatus</name>
    <dbReference type="NCBI Taxonomy" id="210409"/>
    <lineage>
        <taxon>Eukaryota</taxon>
        <taxon>Metazoa</taxon>
        <taxon>Ecdysozoa</taxon>
        <taxon>Arthropoda</taxon>
        <taxon>Crustacea</taxon>
        <taxon>Multicrustacea</taxon>
        <taxon>Malacostraca</taxon>
        <taxon>Eumalacostraca</taxon>
        <taxon>Eucarida</taxon>
        <taxon>Decapoda</taxon>
        <taxon>Pleocyemata</taxon>
        <taxon>Brachyura</taxon>
        <taxon>Eubrachyura</taxon>
        <taxon>Portunoidea</taxon>
        <taxon>Portunidae</taxon>
        <taxon>Portuninae</taxon>
        <taxon>Portunus</taxon>
    </lineage>
</organism>